<dbReference type="Pfam" id="PF00040">
    <property type="entry name" value="fn2"/>
    <property type="match status" value="2"/>
</dbReference>
<evidence type="ECO:0000256" key="2">
    <source>
        <dbReference type="ARBA" id="ARBA00010011"/>
    </source>
</evidence>
<evidence type="ECO:0000256" key="5">
    <source>
        <dbReference type="ARBA" id="ARBA00023157"/>
    </source>
</evidence>
<evidence type="ECO:0000256" key="7">
    <source>
        <dbReference type="PROSITE-ProRule" id="PRU00479"/>
    </source>
</evidence>
<comment type="subcellular location">
    <subcellularLocation>
        <location evidence="1">Secreted</location>
    </subcellularLocation>
</comment>
<sequence length="130" mass="15568">MELQVIVLSETTQTQKSIPFVSLPYIWHVFSFPVISRQPCVFPFTYGDVVYYSCISIHSDFDWCSLDQIFRGRWRYCTADDPPQCLFPFIFRDKLIFECTKEGYILDRSWCSLTFNYNKDRKWKQCSPLK</sequence>
<comment type="similarity">
    <text evidence="2">Belongs to the seminal plasma protein family.</text>
</comment>
<comment type="caution">
    <text evidence="7">Lacks conserved residue(s) required for the propagation of feature annotation.</text>
</comment>
<feature type="disulfide bond" evidence="7">
    <location>
        <begin position="85"/>
        <end position="111"/>
    </location>
</feature>
<organism evidence="9 10">
    <name type="scientific">Prolemur simus</name>
    <name type="common">Greater bamboo lemur</name>
    <name type="synonym">Hapalemur simus</name>
    <dbReference type="NCBI Taxonomy" id="1328070"/>
    <lineage>
        <taxon>Eukaryota</taxon>
        <taxon>Metazoa</taxon>
        <taxon>Chordata</taxon>
        <taxon>Craniata</taxon>
        <taxon>Vertebrata</taxon>
        <taxon>Euteleostomi</taxon>
        <taxon>Mammalia</taxon>
        <taxon>Eutheria</taxon>
        <taxon>Euarchontoglires</taxon>
        <taxon>Primates</taxon>
        <taxon>Strepsirrhini</taxon>
        <taxon>Lemuriformes</taxon>
        <taxon>Lemuridae</taxon>
        <taxon>Prolemur</taxon>
    </lineage>
</organism>
<dbReference type="InterPro" id="IPR036943">
    <property type="entry name" value="FN_type2_sf"/>
</dbReference>
<feature type="domain" description="Fibronectin type-II" evidence="8">
    <location>
        <begin position="80"/>
        <end position="128"/>
    </location>
</feature>
<evidence type="ECO:0000256" key="6">
    <source>
        <dbReference type="ARBA" id="ARBA00023279"/>
    </source>
</evidence>
<keyword evidence="4" id="KW-0677">Repeat</keyword>
<feature type="domain" description="Fibronectin type-II" evidence="8">
    <location>
        <begin position="35"/>
        <end position="79"/>
    </location>
</feature>
<dbReference type="InterPro" id="IPR051666">
    <property type="entry name" value="SP_Capacitation_Regulator"/>
</dbReference>
<keyword evidence="5 7" id="KW-1015">Disulfide bond</keyword>
<evidence type="ECO:0000259" key="8">
    <source>
        <dbReference type="PROSITE" id="PS51092"/>
    </source>
</evidence>
<dbReference type="PANTHER" id="PTHR22918:SF5">
    <property type="entry name" value="BINDER OF SPERM PROTEIN HOMOLOG 2"/>
    <property type="match status" value="1"/>
</dbReference>
<feature type="disulfide bond" evidence="7">
    <location>
        <begin position="99"/>
        <end position="126"/>
    </location>
</feature>
<reference evidence="9" key="2">
    <citation type="submission" date="2025-09" db="UniProtKB">
        <authorList>
            <consortium name="Ensembl"/>
        </authorList>
    </citation>
    <scope>IDENTIFICATION</scope>
</reference>
<protein>
    <recommendedName>
        <fullName evidence="8">Fibronectin type-II domain-containing protein</fullName>
    </recommendedName>
</protein>
<dbReference type="PROSITE" id="PS51092">
    <property type="entry name" value="FN2_2"/>
    <property type="match status" value="2"/>
</dbReference>
<dbReference type="InterPro" id="IPR013806">
    <property type="entry name" value="Kringle-like"/>
</dbReference>
<dbReference type="CDD" id="cd00062">
    <property type="entry name" value="FN2"/>
    <property type="match status" value="1"/>
</dbReference>
<evidence type="ECO:0000256" key="3">
    <source>
        <dbReference type="ARBA" id="ARBA00022525"/>
    </source>
</evidence>
<evidence type="ECO:0000313" key="10">
    <source>
        <dbReference type="Proteomes" id="UP000694414"/>
    </source>
</evidence>
<reference evidence="9" key="1">
    <citation type="submission" date="2025-08" db="UniProtKB">
        <authorList>
            <consortium name="Ensembl"/>
        </authorList>
    </citation>
    <scope>IDENTIFICATION</scope>
</reference>
<accession>A0A8C9AV20</accession>
<evidence type="ECO:0000256" key="4">
    <source>
        <dbReference type="ARBA" id="ARBA00022737"/>
    </source>
</evidence>
<dbReference type="AlphaFoldDB" id="A0A8C9AV20"/>
<keyword evidence="3" id="KW-0964">Secreted</keyword>
<dbReference type="GeneTree" id="ENSGT00940000163805"/>
<dbReference type="Ensembl" id="ENSPSMT00000039979.1">
    <property type="protein sequence ID" value="ENSPSMP00000034677.1"/>
    <property type="gene ID" value="ENSPSMG00000023884.1"/>
</dbReference>
<keyword evidence="10" id="KW-1185">Reference proteome</keyword>
<dbReference type="GO" id="GO:0008201">
    <property type="term" value="F:heparin binding"/>
    <property type="evidence" value="ECO:0007669"/>
    <property type="project" value="TreeGrafter"/>
</dbReference>
<dbReference type="PANTHER" id="PTHR22918">
    <property type="entry name" value="SEMINAL PLASMA PROTEIN"/>
    <property type="match status" value="1"/>
</dbReference>
<proteinExistence type="inferred from homology"/>
<dbReference type="FunFam" id="2.10.10.10:FF:000003">
    <property type="entry name" value="binder of sperm protein homolog 1"/>
    <property type="match status" value="1"/>
</dbReference>
<dbReference type="GO" id="GO:0007338">
    <property type="term" value="P:single fertilization"/>
    <property type="evidence" value="ECO:0007669"/>
    <property type="project" value="UniProtKB-KW"/>
</dbReference>
<keyword evidence="6" id="KW-0278">Fertilization</keyword>
<dbReference type="GO" id="GO:0005576">
    <property type="term" value="C:extracellular region"/>
    <property type="evidence" value="ECO:0007669"/>
    <property type="project" value="UniProtKB-SubCell"/>
</dbReference>
<dbReference type="GO" id="GO:0048240">
    <property type="term" value="P:sperm capacitation"/>
    <property type="evidence" value="ECO:0007669"/>
    <property type="project" value="TreeGrafter"/>
</dbReference>
<name>A0A8C9AV20_PROSS</name>
<evidence type="ECO:0000256" key="1">
    <source>
        <dbReference type="ARBA" id="ARBA00004613"/>
    </source>
</evidence>
<dbReference type="SUPFAM" id="SSF57440">
    <property type="entry name" value="Kringle-like"/>
    <property type="match status" value="2"/>
</dbReference>
<dbReference type="SMART" id="SM00059">
    <property type="entry name" value="FN2"/>
    <property type="match status" value="2"/>
</dbReference>
<dbReference type="GO" id="GO:0009986">
    <property type="term" value="C:cell surface"/>
    <property type="evidence" value="ECO:0007669"/>
    <property type="project" value="TreeGrafter"/>
</dbReference>
<dbReference type="Proteomes" id="UP000694414">
    <property type="component" value="Unplaced"/>
</dbReference>
<dbReference type="FunFam" id="2.10.10.10:FF:000005">
    <property type="entry name" value="Epididymal sperm binding protein 1"/>
    <property type="match status" value="1"/>
</dbReference>
<dbReference type="InterPro" id="IPR000562">
    <property type="entry name" value="FN_type2_dom"/>
</dbReference>
<evidence type="ECO:0000313" key="9">
    <source>
        <dbReference type="Ensembl" id="ENSPSMP00000034677.1"/>
    </source>
</evidence>
<dbReference type="Gene3D" id="2.10.10.10">
    <property type="entry name" value="Fibronectin, type II, collagen-binding"/>
    <property type="match status" value="2"/>
</dbReference>